<dbReference type="EMBL" id="CM003529">
    <property type="protein sequence ID" value="RCV10189.1"/>
    <property type="molecule type" value="Genomic_DNA"/>
</dbReference>
<protein>
    <submittedName>
        <fullName evidence="2">Uncharacterized protein</fullName>
    </submittedName>
</protein>
<gene>
    <name evidence="2" type="ORF">SETIT_2G092200v2</name>
</gene>
<evidence type="ECO:0000256" key="1">
    <source>
        <dbReference type="SAM" id="MobiDB-lite"/>
    </source>
</evidence>
<dbReference type="AlphaFoldDB" id="A0A368PX16"/>
<feature type="region of interest" description="Disordered" evidence="1">
    <location>
        <begin position="183"/>
        <end position="236"/>
    </location>
</feature>
<reference evidence="2" key="2">
    <citation type="submission" date="2015-07" db="EMBL/GenBank/DDBJ databases">
        <authorList>
            <person name="Noorani M."/>
        </authorList>
    </citation>
    <scope>NUCLEOTIDE SEQUENCE</scope>
    <source>
        <strain evidence="2">Yugu1</strain>
    </source>
</reference>
<name>A0A368PX16_SETIT</name>
<sequence>MDCLVCMFHVGIVKENGEFENMNKVVELFDAHPNFKDLVDRAMRKYGCGVDEMTLRGRFDCGKARPHYVLMNLASESNWKQYKEVVEHANVVCLDVVVHICPRPNANVALRDEVQLVVENGTQESTISQHGLGESQSDFSLAIANDDFSNDTFKWEEANIDDDDISLCSEDDDFDEENGVEDIQANAHEDVIVGDGSECEESQSEEDVPDFEEESQSEEDRPESEEDESQSEEDGS</sequence>
<organism evidence="2">
    <name type="scientific">Setaria italica</name>
    <name type="common">Foxtail millet</name>
    <name type="synonym">Panicum italicum</name>
    <dbReference type="NCBI Taxonomy" id="4555"/>
    <lineage>
        <taxon>Eukaryota</taxon>
        <taxon>Viridiplantae</taxon>
        <taxon>Streptophyta</taxon>
        <taxon>Embryophyta</taxon>
        <taxon>Tracheophyta</taxon>
        <taxon>Spermatophyta</taxon>
        <taxon>Magnoliopsida</taxon>
        <taxon>Liliopsida</taxon>
        <taxon>Poales</taxon>
        <taxon>Poaceae</taxon>
        <taxon>PACMAD clade</taxon>
        <taxon>Panicoideae</taxon>
        <taxon>Panicodae</taxon>
        <taxon>Paniceae</taxon>
        <taxon>Cenchrinae</taxon>
        <taxon>Setaria</taxon>
    </lineage>
</organism>
<accession>A0A368PX16</accession>
<reference evidence="2" key="1">
    <citation type="journal article" date="2012" name="Nat. Biotechnol.">
        <title>Reference genome sequence of the model plant Setaria.</title>
        <authorList>
            <person name="Bennetzen J.L."/>
            <person name="Schmutz J."/>
            <person name="Wang H."/>
            <person name="Percifield R."/>
            <person name="Hawkins J."/>
            <person name="Pontaroli A.C."/>
            <person name="Estep M."/>
            <person name="Feng L."/>
            <person name="Vaughn J.N."/>
            <person name="Grimwood J."/>
            <person name="Jenkins J."/>
            <person name="Barry K."/>
            <person name="Lindquist E."/>
            <person name="Hellsten U."/>
            <person name="Deshpande S."/>
            <person name="Wang X."/>
            <person name="Wu X."/>
            <person name="Mitros T."/>
            <person name="Triplett J."/>
            <person name="Yang X."/>
            <person name="Ye C.Y."/>
            <person name="Mauro-Herrera M."/>
            <person name="Wang L."/>
            <person name="Li P."/>
            <person name="Sharma M."/>
            <person name="Sharma R."/>
            <person name="Ronald P.C."/>
            <person name="Panaud O."/>
            <person name="Kellogg E.A."/>
            <person name="Brutnell T.P."/>
            <person name="Doust A.N."/>
            <person name="Tuskan G.A."/>
            <person name="Rokhsar D."/>
            <person name="Devos K.M."/>
        </authorList>
    </citation>
    <scope>NUCLEOTIDE SEQUENCE [LARGE SCALE GENOMIC DNA]</scope>
    <source>
        <strain evidence="2">Yugu1</strain>
    </source>
</reference>
<evidence type="ECO:0000313" key="2">
    <source>
        <dbReference type="EMBL" id="RCV10189.1"/>
    </source>
</evidence>
<dbReference type="OrthoDB" id="689494at2759"/>
<feature type="compositionally biased region" description="Acidic residues" evidence="1">
    <location>
        <begin position="197"/>
        <end position="236"/>
    </location>
</feature>
<proteinExistence type="predicted"/>